<evidence type="ECO:0000256" key="1">
    <source>
        <dbReference type="ARBA" id="ARBA00004141"/>
    </source>
</evidence>
<evidence type="ECO:0000313" key="7">
    <source>
        <dbReference type="Proteomes" id="UP000728032"/>
    </source>
</evidence>
<evidence type="ECO:0000313" key="6">
    <source>
        <dbReference type="EMBL" id="CAD7666124.1"/>
    </source>
</evidence>
<name>A0A7R9R2F7_9ACAR</name>
<dbReference type="SUPFAM" id="SSF103473">
    <property type="entry name" value="MFS general substrate transporter"/>
    <property type="match status" value="1"/>
</dbReference>
<dbReference type="AlphaFoldDB" id="A0A7R9R2F7"/>
<evidence type="ECO:0000256" key="2">
    <source>
        <dbReference type="ARBA" id="ARBA00022692"/>
    </source>
</evidence>
<keyword evidence="4 5" id="KW-0472">Membrane</keyword>
<keyword evidence="3 5" id="KW-1133">Transmembrane helix</keyword>
<organism evidence="6">
    <name type="scientific">Oppiella nova</name>
    <dbReference type="NCBI Taxonomy" id="334625"/>
    <lineage>
        <taxon>Eukaryota</taxon>
        <taxon>Metazoa</taxon>
        <taxon>Ecdysozoa</taxon>
        <taxon>Arthropoda</taxon>
        <taxon>Chelicerata</taxon>
        <taxon>Arachnida</taxon>
        <taxon>Acari</taxon>
        <taxon>Acariformes</taxon>
        <taxon>Sarcoptiformes</taxon>
        <taxon>Oribatida</taxon>
        <taxon>Brachypylina</taxon>
        <taxon>Oppioidea</taxon>
        <taxon>Oppiidae</taxon>
        <taxon>Oppiella</taxon>
    </lineage>
</organism>
<evidence type="ECO:0000256" key="4">
    <source>
        <dbReference type="ARBA" id="ARBA00023136"/>
    </source>
</evidence>
<gene>
    <name evidence="6" type="ORF">ONB1V03_LOCUS22669</name>
</gene>
<reference evidence="6" key="1">
    <citation type="submission" date="2020-11" db="EMBL/GenBank/DDBJ databases">
        <authorList>
            <person name="Tran Van P."/>
        </authorList>
    </citation>
    <scope>NUCLEOTIDE SEQUENCE</scope>
</reference>
<dbReference type="EMBL" id="OC966987">
    <property type="protein sequence ID" value="CAD7666124.1"/>
    <property type="molecule type" value="Genomic_DNA"/>
</dbReference>
<dbReference type="PANTHER" id="PTHR24064">
    <property type="entry name" value="SOLUTE CARRIER FAMILY 22 MEMBER"/>
    <property type="match status" value="1"/>
</dbReference>
<dbReference type="OrthoDB" id="6412567at2759"/>
<dbReference type="GO" id="GO:0022857">
    <property type="term" value="F:transmembrane transporter activity"/>
    <property type="evidence" value="ECO:0007669"/>
    <property type="project" value="InterPro"/>
</dbReference>
<dbReference type="InterPro" id="IPR005828">
    <property type="entry name" value="MFS_sugar_transport-like"/>
</dbReference>
<accession>A0A7R9R2F7</accession>
<dbReference type="Pfam" id="PF00083">
    <property type="entry name" value="Sugar_tr"/>
    <property type="match status" value="1"/>
</dbReference>
<proteinExistence type="predicted"/>
<dbReference type="Gene3D" id="1.20.1250.20">
    <property type="entry name" value="MFS general substrate transporter like domains"/>
    <property type="match status" value="1"/>
</dbReference>
<sequence>MENLGPKHRSDIYLIGGMGWLIGYCLIPVVAYLIRDFRYMHWAVVCPLVCMVCWLFFMNESPRWLITSGNTAKAERVLRQIVQQNGLSEDNFDEKFSELTAHLHLSQKQEKTYTFFDLLRTPNLRKYSLVFGFSWLVIGLVYYGFSLNMADFGGNVYISFLMGGLTSCK</sequence>
<keyword evidence="2 5" id="KW-0812">Transmembrane</keyword>
<dbReference type="InterPro" id="IPR036259">
    <property type="entry name" value="MFS_trans_sf"/>
</dbReference>
<keyword evidence="7" id="KW-1185">Reference proteome</keyword>
<evidence type="ECO:0000256" key="3">
    <source>
        <dbReference type="ARBA" id="ARBA00022989"/>
    </source>
</evidence>
<feature type="transmembrane region" description="Helical" evidence="5">
    <location>
        <begin position="127"/>
        <end position="145"/>
    </location>
</feature>
<dbReference type="GO" id="GO:0016020">
    <property type="term" value="C:membrane"/>
    <property type="evidence" value="ECO:0007669"/>
    <property type="project" value="UniProtKB-SubCell"/>
</dbReference>
<dbReference type="Proteomes" id="UP000728032">
    <property type="component" value="Unassembled WGS sequence"/>
</dbReference>
<dbReference type="EMBL" id="CAJPVJ010052162">
    <property type="protein sequence ID" value="CAG2183248.1"/>
    <property type="molecule type" value="Genomic_DNA"/>
</dbReference>
<evidence type="ECO:0000256" key="5">
    <source>
        <dbReference type="SAM" id="Phobius"/>
    </source>
</evidence>
<protein>
    <submittedName>
        <fullName evidence="6">Uncharacterized protein</fullName>
    </submittedName>
</protein>
<feature type="transmembrane region" description="Helical" evidence="5">
    <location>
        <begin position="12"/>
        <end position="33"/>
    </location>
</feature>
<feature type="transmembrane region" description="Helical" evidence="5">
    <location>
        <begin position="39"/>
        <end position="57"/>
    </location>
</feature>
<comment type="subcellular location">
    <subcellularLocation>
        <location evidence="1">Membrane</location>
        <topology evidence="1">Multi-pass membrane protein</topology>
    </subcellularLocation>
</comment>
<feature type="non-terminal residue" evidence="6">
    <location>
        <position position="169"/>
    </location>
</feature>